<name>A0AB39S7P8_9ACTN</name>
<reference evidence="2" key="1">
    <citation type="submission" date="2024-07" db="EMBL/GenBank/DDBJ databases">
        <authorList>
            <person name="Yu S.T."/>
        </authorList>
    </citation>
    <scope>NUCLEOTIDE SEQUENCE</scope>
    <source>
        <strain evidence="2">R35</strain>
    </source>
</reference>
<protein>
    <submittedName>
        <fullName evidence="2">Class I SAM-dependent methyltransferase</fullName>
        <ecNumber evidence="2">2.1.1.-</ecNumber>
    </submittedName>
</protein>
<dbReference type="AlphaFoldDB" id="A0AB39S7P8"/>
<dbReference type="EMBL" id="CP163440">
    <property type="protein sequence ID" value="XDQ62846.1"/>
    <property type="molecule type" value="Genomic_DNA"/>
</dbReference>
<organism evidence="2">
    <name type="scientific">Streptomyces sp. R35</name>
    <dbReference type="NCBI Taxonomy" id="3238630"/>
    <lineage>
        <taxon>Bacteria</taxon>
        <taxon>Bacillati</taxon>
        <taxon>Actinomycetota</taxon>
        <taxon>Actinomycetes</taxon>
        <taxon>Kitasatosporales</taxon>
        <taxon>Streptomycetaceae</taxon>
        <taxon>Streptomyces</taxon>
    </lineage>
</organism>
<dbReference type="InterPro" id="IPR041698">
    <property type="entry name" value="Methyltransf_25"/>
</dbReference>
<dbReference type="Gene3D" id="3.40.50.150">
    <property type="entry name" value="Vaccinia Virus protein VP39"/>
    <property type="match status" value="1"/>
</dbReference>
<dbReference type="EC" id="2.1.1.-" evidence="2"/>
<dbReference type="PANTHER" id="PTHR43591:SF99">
    <property type="entry name" value="OS06G0646000 PROTEIN"/>
    <property type="match status" value="1"/>
</dbReference>
<dbReference type="RefSeq" id="WP_369259764.1">
    <property type="nucleotide sequence ID" value="NZ_CP163440.1"/>
</dbReference>
<gene>
    <name evidence="2" type="ORF">AB5J50_19600</name>
</gene>
<dbReference type="InterPro" id="IPR029063">
    <property type="entry name" value="SAM-dependent_MTases_sf"/>
</dbReference>
<dbReference type="GO" id="GO:0032259">
    <property type="term" value="P:methylation"/>
    <property type="evidence" value="ECO:0007669"/>
    <property type="project" value="UniProtKB-KW"/>
</dbReference>
<keyword evidence="2" id="KW-0808">Transferase</keyword>
<keyword evidence="2" id="KW-0489">Methyltransferase</keyword>
<sequence>MPEPESEPAPELPTVASTVARFYDQLAADYHLIYADWDASISRQGRALDALIQTELGIDGASAGASTGASVLDCSCGIGTQAIGLGLQGHRVTGTDISVSAVRRAVGEATLRGVRLPAAAADMRRLPFPDDRFDVVVSADNALPHLLTAEDVRTALTEMRRVLRAGGLLILSTRPYDEILRARPTSTPPQVSSSPQGRTITFQLWDWHEDGERYDLEHFQLVPDGEGAEGAEPGESWQVRVRRTTYWALTQRQLTSFAAESGFIDPRWMPPENTGFFQPILTARAG</sequence>
<proteinExistence type="predicted"/>
<dbReference type="Pfam" id="PF13649">
    <property type="entry name" value="Methyltransf_25"/>
    <property type="match status" value="1"/>
</dbReference>
<dbReference type="GO" id="GO:0008168">
    <property type="term" value="F:methyltransferase activity"/>
    <property type="evidence" value="ECO:0007669"/>
    <property type="project" value="UniProtKB-KW"/>
</dbReference>
<dbReference type="CDD" id="cd02440">
    <property type="entry name" value="AdoMet_MTases"/>
    <property type="match status" value="1"/>
</dbReference>
<accession>A0AB39S7P8</accession>
<dbReference type="PANTHER" id="PTHR43591">
    <property type="entry name" value="METHYLTRANSFERASE"/>
    <property type="match status" value="1"/>
</dbReference>
<evidence type="ECO:0000259" key="1">
    <source>
        <dbReference type="Pfam" id="PF13649"/>
    </source>
</evidence>
<dbReference type="SUPFAM" id="SSF53335">
    <property type="entry name" value="S-adenosyl-L-methionine-dependent methyltransferases"/>
    <property type="match status" value="1"/>
</dbReference>
<feature type="domain" description="Methyltransferase" evidence="1">
    <location>
        <begin position="71"/>
        <end position="167"/>
    </location>
</feature>
<evidence type="ECO:0000313" key="2">
    <source>
        <dbReference type="EMBL" id="XDQ62846.1"/>
    </source>
</evidence>